<dbReference type="RefSeq" id="WP_139513997.1">
    <property type="nucleotide sequence ID" value="NZ_CP040896.1"/>
</dbReference>
<reference evidence="2 3" key="1">
    <citation type="submission" date="2019-06" db="EMBL/GenBank/DDBJ databases">
        <authorList>
            <person name="Srinivasan S."/>
        </authorList>
    </citation>
    <scope>NUCLEOTIDE SEQUENCE [LARGE SCALE GENOMIC DNA]</scope>
    <source>
        <strain evidence="2 3">17J68-5</strain>
    </source>
</reference>
<dbReference type="AlphaFoldDB" id="A0A5B7ZYL3"/>
<accession>A0A5B7ZYL3</accession>
<gene>
    <name evidence="2" type="ORF">FHG12_01860</name>
</gene>
<keyword evidence="3" id="KW-1185">Reference proteome</keyword>
<protein>
    <submittedName>
        <fullName evidence="2">Uncharacterized protein</fullName>
    </submittedName>
</protein>
<feature type="region of interest" description="Disordered" evidence="1">
    <location>
        <begin position="117"/>
        <end position="137"/>
    </location>
</feature>
<dbReference type="KEGG" id="hyj:FHG12_01860"/>
<proteinExistence type="predicted"/>
<name>A0A5B7ZYL3_9BACT</name>
<evidence type="ECO:0000313" key="3">
    <source>
        <dbReference type="Proteomes" id="UP000305398"/>
    </source>
</evidence>
<organism evidence="2 3">
    <name type="scientific">Hymenobacter jejuensis</name>
    <dbReference type="NCBI Taxonomy" id="2502781"/>
    <lineage>
        <taxon>Bacteria</taxon>
        <taxon>Pseudomonadati</taxon>
        <taxon>Bacteroidota</taxon>
        <taxon>Cytophagia</taxon>
        <taxon>Cytophagales</taxon>
        <taxon>Hymenobacteraceae</taxon>
        <taxon>Hymenobacter</taxon>
    </lineage>
</organism>
<evidence type="ECO:0000313" key="2">
    <source>
        <dbReference type="EMBL" id="QDA58922.1"/>
    </source>
</evidence>
<dbReference type="EMBL" id="CP040896">
    <property type="protein sequence ID" value="QDA58922.1"/>
    <property type="molecule type" value="Genomic_DNA"/>
</dbReference>
<evidence type="ECO:0000256" key="1">
    <source>
        <dbReference type="SAM" id="MobiDB-lite"/>
    </source>
</evidence>
<dbReference type="Proteomes" id="UP000305398">
    <property type="component" value="Chromosome"/>
</dbReference>
<sequence>MEASAHIVEIDVPADSWQPVIDYYTRTLAKQPRFTEPSEAVFTLPEYELHLLKTDRQPMPAEQRTFPSHSKGWVVSDTDNIYVHLPANAPASDSSDNPIVLPIGGLNAIRAGATSTSRALDSDADQPEMSVIHNPGF</sequence>